<evidence type="ECO:0000256" key="1">
    <source>
        <dbReference type="SAM" id="MobiDB-lite"/>
    </source>
</evidence>
<dbReference type="Pfam" id="PF08044">
    <property type="entry name" value="DUF1707"/>
    <property type="match status" value="1"/>
</dbReference>
<accession>A0A7G1KVB3</accession>
<feature type="domain" description="DUF1707" evidence="2">
    <location>
        <begin position="38"/>
        <end position="90"/>
    </location>
</feature>
<evidence type="ECO:0000313" key="3">
    <source>
        <dbReference type="EMBL" id="BCK59180.1"/>
    </source>
</evidence>
<proteinExistence type="predicted"/>
<gene>
    <name evidence="3" type="ORF">NWFMUON74_69520</name>
</gene>
<dbReference type="Proteomes" id="UP000516173">
    <property type="component" value="Chromosome"/>
</dbReference>
<dbReference type="InterPro" id="IPR012551">
    <property type="entry name" value="DUF1707_SHOCT-like"/>
</dbReference>
<dbReference type="AlphaFoldDB" id="A0A7G1KVB3"/>
<feature type="region of interest" description="Disordered" evidence="1">
    <location>
        <begin position="1"/>
        <end position="36"/>
    </location>
</feature>
<sequence>MCGNAAVGTLDGMGGETVSAPGTRSVPEPGGAVGDRDLRVSDAEREHVGVLLQRAVGLGMLSLGEFTERMDTALAAKTRGELNAVLIDLPGIRMAGQPQPAPPPYSKAPSFGAARPAPAASSGDRIRARLSGITRKGRWQVPPVLYLNSQFSGVTLDFTQAIMSTQVVELRVDDFCSSLTLIVPAAATVDLNGLDLIGSSANNKVRTGPPIGPLHLVVSGRLRFGSVTAKQPFGAQWRRLMSGF</sequence>
<name>A0A7G1KVB3_9NOCA</name>
<feature type="compositionally biased region" description="Low complexity" evidence="1">
    <location>
        <begin position="107"/>
        <end position="121"/>
    </location>
</feature>
<organism evidence="3 4">
    <name type="scientific">Nocardia wallacei</name>
    <dbReference type="NCBI Taxonomy" id="480035"/>
    <lineage>
        <taxon>Bacteria</taxon>
        <taxon>Bacillati</taxon>
        <taxon>Actinomycetota</taxon>
        <taxon>Actinomycetes</taxon>
        <taxon>Mycobacteriales</taxon>
        <taxon>Nocardiaceae</taxon>
        <taxon>Nocardia</taxon>
    </lineage>
</organism>
<keyword evidence="4" id="KW-1185">Reference proteome</keyword>
<dbReference type="PANTHER" id="PTHR40763">
    <property type="entry name" value="MEMBRANE PROTEIN-RELATED"/>
    <property type="match status" value="1"/>
</dbReference>
<evidence type="ECO:0000259" key="2">
    <source>
        <dbReference type="Pfam" id="PF08044"/>
    </source>
</evidence>
<dbReference type="PANTHER" id="PTHR40763:SF5">
    <property type="entry name" value="MEMBRANE PROTEIN"/>
    <property type="match status" value="1"/>
</dbReference>
<reference evidence="3 4" key="1">
    <citation type="submission" date="2020-08" db="EMBL/GenBank/DDBJ databases">
        <title>Genome Sequencing of Nocardia wallacei strain FMUON74 and assembly.</title>
        <authorList>
            <person name="Toyokawa M."/>
            <person name="Uesaka K."/>
        </authorList>
    </citation>
    <scope>NUCLEOTIDE SEQUENCE [LARGE SCALE GENOMIC DNA]</scope>
    <source>
        <strain evidence="3 4">FMUON74</strain>
    </source>
</reference>
<protein>
    <recommendedName>
        <fullName evidence="2">DUF1707 domain-containing protein</fullName>
    </recommendedName>
</protein>
<dbReference type="KEGG" id="nwl:NWFMUON74_69520"/>
<evidence type="ECO:0000313" key="4">
    <source>
        <dbReference type="Proteomes" id="UP000516173"/>
    </source>
</evidence>
<dbReference type="EMBL" id="AP023396">
    <property type="protein sequence ID" value="BCK59180.1"/>
    <property type="molecule type" value="Genomic_DNA"/>
</dbReference>
<feature type="region of interest" description="Disordered" evidence="1">
    <location>
        <begin position="97"/>
        <end position="121"/>
    </location>
</feature>